<accession>Q9BLZ1</accession>
<sequence length="198" mass="22592">MLRNCARKQEQVCADVTEMKCQAVAWADCGPRFDSTGRNRCQVQYKDYAYKSCVEVDYTVPHRKQVPECKQVTKDNCVTDWEVDANGNKVWGGTEKCTPVTWEECNIVEKDVDFPTVKTECGILSHLKYADFIEGPSHSLSMRTNCQVKSSLDCRPVKTRKCATVEYHECSMKPQEDCSPVTVHIPDQEKVHQKKCLT</sequence>
<proteinExistence type="evidence at transcript level"/>
<protein>
    <submittedName>
        <fullName evidence="1">Luciferase</fullName>
    </submittedName>
</protein>
<dbReference type="AlphaFoldDB" id="Q9BLZ1"/>
<dbReference type="EMBL" id="AY015994">
    <property type="protein sequence ID" value="AAG54096.1"/>
    <property type="molecule type" value="mRNA"/>
</dbReference>
<name>Q9BLZ1_9MAXI</name>
<evidence type="ECO:0000313" key="1">
    <source>
        <dbReference type="EMBL" id="AAG54096.1"/>
    </source>
</evidence>
<reference evidence="1" key="1">
    <citation type="submission" date="2000-12" db="EMBL/GenBank/DDBJ databases">
        <title>Luciferases, fluorescent proteins, nucleic acids encoding the luciferases and fluorescent proteins and the use thereof in diagnostics, high throughput screening and novelty items.</title>
        <authorList>
            <person name="Szent-Gyorgyi C.S."/>
            <person name="Bryan B.J."/>
        </authorList>
    </citation>
    <scope>NUCLEOTIDE SEQUENCE</scope>
</reference>
<organism evidence="1">
    <name type="scientific">Pleuromamma sp. CSG-2001</name>
    <dbReference type="NCBI Taxonomy" id="148584"/>
    <lineage>
        <taxon>Eukaryota</taxon>
        <taxon>Metazoa</taxon>
        <taxon>Ecdysozoa</taxon>
        <taxon>Arthropoda</taxon>
        <taxon>Crustacea</taxon>
        <taxon>Multicrustacea</taxon>
        <taxon>Hexanauplia</taxon>
        <taxon>Copepoda</taxon>
        <taxon>Calanoida</taxon>
        <taxon>Metridinidae</taxon>
        <taxon>Pleuromamma</taxon>
    </lineage>
</organism>